<evidence type="ECO:0000256" key="6">
    <source>
        <dbReference type="ARBA" id="ARBA00023242"/>
    </source>
</evidence>
<reference evidence="9" key="1">
    <citation type="submission" date="2022-01" db="EMBL/GenBank/DDBJ databases">
        <title>Genome Sequence Resource for Two Populations of Ditylenchus destructor, the Migratory Endoparasitic Phytonematode.</title>
        <authorList>
            <person name="Zhang H."/>
            <person name="Lin R."/>
            <person name="Xie B."/>
        </authorList>
    </citation>
    <scope>NUCLEOTIDE SEQUENCE</scope>
    <source>
        <strain evidence="9">BazhouSP</strain>
    </source>
</reference>
<dbReference type="GO" id="GO:0005634">
    <property type="term" value="C:nucleus"/>
    <property type="evidence" value="ECO:0007669"/>
    <property type="project" value="UniProtKB-SubCell"/>
</dbReference>
<comment type="caution">
    <text evidence="9">The sequence shown here is derived from an EMBL/GenBank/DDBJ whole genome shotgun (WGS) entry which is preliminary data.</text>
</comment>
<proteinExistence type="predicted"/>
<evidence type="ECO:0000313" key="9">
    <source>
        <dbReference type="EMBL" id="KAI1721006.1"/>
    </source>
</evidence>
<dbReference type="InterPro" id="IPR050888">
    <property type="entry name" value="ZnF_C2H2-type_TF"/>
</dbReference>
<gene>
    <name evidence="9" type="ORF">DdX_05258</name>
</gene>
<keyword evidence="10" id="KW-1185">Reference proteome</keyword>
<dbReference type="AlphaFoldDB" id="A0AAD4NEE3"/>
<dbReference type="PANTHER" id="PTHR24406">
    <property type="entry name" value="TRANSCRIPTIONAL REPRESSOR CTCFL-RELATED"/>
    <property type="match status" value="1"/>
</dbReference>
<sequence length="676" mass="76256">MNPIENHVPENVICCLCAVSVKADQLESHLALIHFNSDPYQCESCLYDNQPSKFPTETAIKQHMKEKHLASKFWYRTWSSADIDQDKANINACLLQSIQNTAKCMGNVAKSSEVTGNTSRVQQACTNMTSYQIAPENHLPQTSSNQTSAHKNISRKLVSANGIPTDTDSEATSNTSLSSSSSSSGVEIGTNNLSANLDSSGIEVEIIQIDDDEEQNHVKIESGQNAEMERGFVWLSASDRKDSSFNREVPDSTENRALHHLPALVPSTSRLRDQPSTQRIPQNVAQPFSTAIPIVERSSGGIQPLQEFTSTMLQNQTTKNNAALRSQSNQIQQSITLVRCADCKTLVKNDTKKKLIHINSMHLRIPLYVCSICNHEFFGERDEAITHQKTYHRSAESVIVNQTQLNLPILEIRLNEYFPQCERRQEAGSPTKRAPAIKKVVPIKKTRGVDYVPQEVLQCRACRQWFVKKEECLLQHIGRMHLHYPLHKCTVCDHETYDNLSRAMNHAATSHNGGKEIIDSSKRAMYRAQLKLKLLDYFPNLKRMEEMRRRQILSKVKVEAGSSIKQLPNENVRGPRNSAKKRKALTSKLCCTQCDEMIGVHSKLLLFSHVNVKHLRLPVYQCAGCSMTFCDYMGALVSRHIRDHHNGDKSLIRDCRPTYHDQIQAKAKELFGKTVL</sequence>
<feature type="domain" description="C2H2-type" evidence="8">
    <location>
        <begin position="368"/>
        <end position="392"/>
    </location>
</feature>
<evidence type="ECO:0000259" key="8">
    <source>
        <dbReference type="SMART" id="SM00355"/>
    </source>
</evidence>
<feature type="domain" description="C2H2-type" evidence="8">
    <location>
        <begin position="457"/>
        <end position="481"/>
    </location>
</feature>
<dbReference type="GO" id="GO:0008270">
    <property type="term" value="F:zinc ion binding"/>
    <property type="evidence" value="ECO:0007669"/>
    <property type="project" value="UniProtKB-KW"/>
</dbReference>
<protein>
    <recommendedName>
        <fullName evidence="8">C2H2-type domain-containing protein</fullName>
    </recommendedName>
</protein>
<evidence type="ECO:0000256" key="7">
    <source>
        <dbReference type="SAM" id="MobiDB-lite"/>
    </source>
</evidence>
<feature type="region of interest" description="Disordered" evidence="7">
    <location>
        <begin position="161"/>
        <end position="187"/>
    </location>
</feature>
<organism evidence="9 10">
    <name type="scientific">Ditylenchus destructor</name>
    <dbReference type="NCBI Taxonomy" id="166010"/>
    <lineage>
        <taxon>Eukaryota</taxon>
        <taxon>Metazoa</taxon>
        <taxon>Ecdysozoa</taxon>
        <taxon>Nematoda</taxon>
        <taxon>Chromadorea</taxon>
        <taxon>Rhabditida</taxon>
        <taxon>Tylenchina</taxon>
        <taxon>Tylenchomorpha</taxon>
        <taxon>Sphaerularioidea</taxon>
        <taxon>Anguinidae</taxon>
        <taxon>Anguininae</taxon>
        <taxon>Ditylenchus</taxon>
    </lineage>
</organism>
<keyword evidence="5" id="KW-0862">Zinc</keyword>
<evidence type="ECO:0000313" key="10">
    <source>
        <dbReference type="Proteomes" id="UP001201812"/>
    </source>
</evidence>
<evidence type="ECO:0000256" key="4">
    <source>
        <dbReference type="ARBA" id="ARBA00022771"/>
    </source>
</evidence>
<name>A0AAD4NEE3_9BILA</name>
<keyword evidence="2" id="KW-0479">Metal-binding</keyword>
<dbReference type="SMART" id="SM00355">
    <property type="entry name" value="ZnF_C2H2"/>
    <property type="match status" value="7"/>
</dbReference>
<feature type="domain" description="C2H2-type" evidence="8">
    <location>
        <begin position="12"/>
        <end position="34"/>
    </location>
</feature>
<feature type="domain" description="C2H2-type" evidence="8">
    <location>
        <begin position="487"/>
        <end position="511"/>
    </location>
</feature>
<feature type="domain" description="C2H2-type" evidence="8">
    <location>
        <begin position="589"/>
        <end position="614"/>
    </location>
</feature>
<comment type="subcellular location">
    <subcellularLocation>
        <location evidence="1">Nucleus</location>
    </subcellularLocation>
</comment>
<evidence type="ECO:0000256" key="2">
    <source>
        <dbReference type="ARBA" id="ARBA00022723"/>
    </source>
</evidence>
<evidence type="ECO:0000256" key="3">
    <source>
        <dbReference type="ARBA" id="ARBA00022737"/>
    </source>
</evidence>
<keyword evidence="6" id="KW-0539">Nucleus</keyword>
<dbReference type="Proteomes" id="UP001201812">
    <property type="component" value="Unassembled WGS sequence"/>
</dbReference>
<keyword evidence="3" id="KW-0677">Repeat</keyword>
<dbReference type="InterPro" id="IPR013087">
    <property type="entry name" value="Znf_C2H2_type"/>
</dbReference>
<keyword evidence="4" id="KW-0863">Zinc-finger</keyword>
<evidence type="ECO:0000256" key="5">
    <source>
        <dbReference type="ARBA" id="ARBA00022833"/>
    </source>
</evidence>
<evidence type="ECO:0000256" key="1">
    <source>
        <dbReference type="ARBA" id="ARBA00004123"/>
    </source>
</evidence>
<accession>A0AAD4NEE3</accession>
<feature type="compositionally biased region" description="Low complexity" evidence="7">
    <location>
        <begin position="170"/>
        <end position="184"/>
    </location>
</feature>
<feature type="domain" description="C2H2-type" evidence="8">
    <location>
        <begin position="40"/>
        <end position="68"/>
    </location>
</feature>
<dbReference type="EMBL" id="JAKKPZ010000005">
    <property type="protein sequence ID" value="KAI1721006.1"/>
    <property type="molecule type" value="Genomic_DNA"/>
</dbReference>
<feature type="domain" description="C2H2-type" evidence="8">
    <location>
        <begin position="620"/>
        <end position="645"/>
    </location>
</feature>